<dbReference type="GO" id="GO:0050661">
    <property type="term" value="F:NADP binding"/>
    <property type="evidence" value="ECO:0007669"/>
    <property type="project" value="InterPro"/>
</dbReference>
<dbReference type="InterPro" id="IPR000960">
    <property type="entry name" value="Flavin_mOase"/>
</dbReference>
<evidence type="ECO:0000256" key="1">
    <source>
        <dbReference type="ARBA" id="ARBA00009183"/>
    </source>
</evidence>
<dbReference type="GO" id="GO:0050660">
    <property type="term" value="F:flavin adenine dinucleotide binding"/>
    <property type="evidence" value="ECO:0007669"/>
    <property type="project" value="InterPro"/>
</dbReference>
<dbReference type="AlphaFoldDB" id="A0A8K0R5H7"/>
<dbReference type="SUPFAM" id="SSF51905">
    <property type="entry name" value="FAD/NAD(P)-binding domain"/>
    <property type="match status" value="2"/>
</dbReference>
<keyword evidence="2" id="KW-0285">Flavoprotein</keyword>
<evidence type="ECO:0000313" key="6">
    <source>
        <dbReference type="EMBL" id="KAH7086264.1"/>
    </source>
</evidence>
<dbReference type="GO" id="GO:0004499">
    <property type="term" value="F:N,N-dimethylaniline monooxygenase activity"/>
    <property type="evidence" value="ECO:0007669"/>
    <property type="project" value="InterPro"/>
</dbReference>
<keyword evidence="6" id="KW-0503">Monooxygenase</keyword>
<dbReference type="Pfam" id="PF00743">
    <property type="entry name" value="FMO-like"/>
    <property type="match status" value="1"/>
</dbReference>
<sequence>MVTFSHTKPRAHLLSKVSLEVGIIRRRASSQAISLFHGPVWLIGRSLIQNVTDFGCTTVNTNCDFSALSWSKWKMEDVKVAVIGLGAAGLVALKNLKEEGFDVTGFERNSYIGGLWKYSEDDQTSVLDTTVVNISKERGCFSDFPYPDSVSSHPTGAQVHDYLLSYAKHFDLMPYMKLDCPIEQIVFNDDQQKWIIKIRDQPDICFDKILIAIGGMVGLPNMPTIENMDKFEGESIHTKTFKRPSDFAGKRVMVVGFGNSAADTATQLVGIADTIYLAHRNGARVLPRIVDGRPADHTQTWRLFTAFNFVMRLFPIWGEKTFDKLLKSVQDKNFKVRPEWGFEPAQKVPLVSDTLVDYLESGDIESTKGLRRVINGTAVELDDGRRVEVDVIIWSTGYKANFSMIDPRFDPSAPPPDAWTKARGLNGKSLFRLWHNVFSLEKPESLAFIGNVHFAAGGFMIFDMAAMAIAQVWKGASALPPRAQLVHEVEKHHAWVVDQASRQSNFSPGNVEAGNWTRTMNDLGGTGVNEFLGYGWKGWWFWARNMRFCHLLMDGIWTPHIFRVFDGKRKKWEGAKEAIETVNAVIAKRKKAKTS</sequence>
<evidence type="ECO:0000256" key="4">
    <source>
        <dbReference type="ARBA" id="ARBA00022857"/>
    </source>
</evidence>
<dbReference type="InterPro" id="IPR020946">
    <property type="entry name" value="Flavin_mOase-like"/>
</dbReference>
<gene>
    <name evidence="6" type="ORF">FB567DRAFT_527556</name>
</gene>
<dbReference type="PRINTS" id="PR00370">
    <property type="entry name" value="FMOXYGENASE"/>
</dbReference>
<evidence type="ECO:0000256" key="3">
    <source>
        <dbReference type="ARBA" id="ARBA00022827"/>
    </source>
</evidence>
<keyword evidence="4" id="KW-0521">NADP</keyword>
<evidence type="ECO:0000256" key="2">
    <source>
        <dbReference type="ARBA" id="ARBA00022630"/>
    </source>
</evidence>
<evidence type="ECO:0000256" key="5">
    <source>
        <dbReference type="ARBA" id="ARBA00023002"/>
    </source>
</evidence>
<dbReference type="Gene3D" id="3.50.50.60">
    <property type="entry name" value="FAD/NAD(P)-binding domain"/>
    <property type="match status" value="1"/>
</dbReference>
<name>A0A8K0R5H7_9PLEO</name>
<proteinExistence type="inferred from homology"/>
<comment type="caution">
    <text evidence="6">The sequence shown here is derived from an EMBL/GenBank/DDBJ whole genome shotgun (WGS) entry which is preliminary data.</text>
</comment>
<dbReference type="EMBL" id="JAGMVJ010000011">
    <property type="protein sequence ID" value="KAH7086264.1"/>
    <property type="molecule type" value="Genomic_DNA"/>
</dbReference>
<keyword evidence="5" id="KW-0560">Oxidoreductase</keyword>
<dbReference type="OrthoDB" id="66881at2759"/>
<keyword evidence="7" id="KW-1185">Reference proteome</keyword>
<dbReference type="Proteomes" id="UP000813461">
    <property type="component" value="Unassembled WGS sequence"/>
</dbReference>
<dbReference type="PIRSF" id="PIRSF000332">
    <property type="entry name" value="FMO"/>
    <property type="match status" value="1"/>
</dbReference>
<comment type="similarity">
    <text evidence="1">Belongs to the FMO family.</text>
</comment>
<keyword evidence="3" id="KW-0274">FAD</keyword>
<protein>
    <submittedName>
        <fullName evidence="6">Dimethylaniline monooxygenase 2</fullName>
    </submittedName>
</protein>
<dbReference type="InterPro" id="IPR036188">
    <property type="entry name" value="FAD/NAD-bd_sf"/>
</dbReference>
<accession>A0A8K0R5H7</accession>
<evidence type="ECO:0000313" key="7">
    <source>
        <dbReference type="Proteomes" id="UP000813461"/>
    </source>
</evidence>
<dbReference type="InterPro" id="IPR050346">
    <property type="entry name" value="FMO-like"/>
</dbReference>
<organism evidence="6 7">
    <name type="scientific">Paraphoma chrysanthemicola</name>
    <dbReference type="NCBI Taxonomy" id="798071"/>
    <lineage>
        <taxon>Eukaryota</taxon>
        <taxon>Fungi</taxon>
        <taxon>Dikarya</taxon>
        <taxon>Ascomycota</taxon>
        <taxon>Pezizomycotina</taxon>
        <taxon>Dothideomycetes</taxon>
        <taxon>Pleosporomycetidae</taxon>
        <taxon>Pleosporales</taxon>
        <taxon>Pleosporineae</taxon>
        <taxon>Phaeosphaeriaceae</taxon>
        <taxon>Paraphoma</taxon>
    </lineage>
</organism>
<reference evidence="6" key="1">
    <citation type="journal article" date="2021" name="Nat. Commun.">
        <title>Genetic determinants of endophytism in the Arabidopsis root mycobiome.</title>
        <authorList>
            <person name="Mesny F."/>
            <person name="Miyauchi S."/>
            <person name="Thiergart T."/>
            <person name="Pickel B."/>
            <person name="Atanasova L."/>
            <person name="Karlsson M."/>
            <person name="Huettel B."/>
            <person name="Barry K.W."/>
            <person name="Haridas S."/>
            <person name="Chen C."/>
            <person name="Bauer D."/>
            <person name="Andreopoulos W."/>
            <person name="Pangilinan J."/>
            <person name="LaButti K."/>
            <person name="Riley R."/>
            <person name="Lipzen A."/>
            <person name="Clum A."/>
            <person name="Drula E."/>
            <person name="Henrissat B."/>
            <person name="Kohler A."/>
            <person name="Grigoriev I.V."/>
            <person name="Martin F.M."/>
            <person name="Hacquard S."/>
        </authorList>
    </citation>
    <scope>NUCLEOTIDE SEQUENCE</scope>
    <source>
        <strain evidence="6">MPI-SDFR-AT-0120</strain>
    </source>
</reference>
<dbReference type="PANTHER" id="PTHR23023">
    <property type="entry name" value="DIMETHYLANILINE MONOOXYGENASE"/>
    <property type="match status" value="1"/>
</dbReference>